<dbReference type="PIRSF" id="PIRSF015601">
    <property type="entry name" value="MTase_slr0722"/>
    <property type="match status" value="1"/>
</dbReference>
<evidence type="ECO:0000256" key="6">
    <source>
        <dbReference type="ARBA" id="ARBA00022679"/>
    </source>
</evidence>
<dbReference type="InterPro" id="IPR006700">
    <property type="entry name" value="RsmE"/>
</dbReference>
<dbReference type="GO" id="GO:0005737">
    <property type="term" value="C:cytoplasm"/>
    <property type="evidence" value="ECO:0007669"/>
    <property type="project" value="UniProtKB-SubCell"/>
</dbReference>
<dbReference type="PANTHER" id="PTHR30027">
    <property type="entry name" value="RIBOSOMAL RNA SMALL SUBUNIT METHYLTRANSFERASE E"/>
    <property type="match status" value="1"/>
</dbReference>
<protein>
    <recommendedName>
        <fullName evidence="10">Ribosomal RNA small subunit methyltransferase E</fullName>
        <ecNumber evidence="10">2.1.1.193</ecNumber>
    </recommendedName>
</protein>
<dbReference type="PATRIC" id="fig|1618645.3.peg.1007"/>
<keyword evidence="5 10" id="KW-0489">Methyltransferase</keyword>
<evidence type="ECO:0000256" key="10">
    <source>
        <dbReference type="PIRNR" id="PIRNR015601"/>
    </source>
</evidence>
<dbReference type="GO" id="GO:0070475">
    <property type="term" value="P:rRNA base methylation"/>
    <property type="evidence" value="ECO:0007669"/>
    <property type="project" value="TreeGrafter"/>
</dbReference>
<evidence type="ECO:0000256" key="7">
    <source>
        <dbReference type="ARBA" id="ARBA00022691"/>
    </source>
</evidence>
<dbReference type="InterPro" id="IPR046886">
    <property type="entry name" value="RsmE_MTase_dom"/>
</dbReference>
<comment type="function">
    <text evidence="8 10">Specifically methylates the N3 position of the uracil ring of uridine 1498 (m3U1498) in 16S rRNA. Acts on the fully assembled 30S ribosomal subunit.</text>
</comment>
<feature type="domain" description="Ribosomal RNA small subunit methyltransferase E methyltransferase" evidence="11">
    <location>
        <begin position="82"/>
        <end position="236"/>
    </location>
</feature>
<proteinExistence type="inferred from homology"/>
<reference evidence="12 13" key="1">
    <citation type="journal article" date="2015" name="Nature">
        <title>rRNA introns, odd ribosomes, and small enigmatic genomes across a large radiation of phyla.</title>
        <authorList>
            <person name="Brown C.T."/>
            <person name="Hug L.A."/>
            <person name="Thomas B.C."/>
            <person name="Sharon I."/>
            <person name="Castelle C.J."/>
            <person name="Singh A."/>
            <person name="Wilkins M.J."/>
            <person name="Williams K.H."/>
            <person name="Banfield J.F."/>
        </authorList>
    </citation>
    <scope>NUCLEOTIDE SEQUENCE [LARGE SCALE GENOMIC DNA]</scope>
</reference>
<comment type="subcellular location">
    <subcellularLocation>
        <location evidence="1 10">Cytoplasm</location>
    </subcellularLocation>
</comment>
<comment type="similarity">
    <text evidence="2 10">Belongs to the RNA methyltransferase RsmE family.</text>
</comment>
<evidence type="ECO:0000256" key="8">
    <source>
        <dbReference type="ARBA" id="ARBA00025699"/>
    </source>
</evidence>
<sequence>MTHRFYLLQQLDKEIIVIKDRATVHQMRNVLKLRKGEKVAFFSDKPEYAGFDFVAELKNIEGIGASGQAVFMLREKTENARELSKKMILYQSLIKKDKFEWVLEKATEVGVSEIVPVISARAEKKSLNAERCWIILKEAAEQSGRAVVPKLYNPLSFERALNMAVSSGAKTYFASESEKENMIHGAGDRQINLFIGPEGGWEEREIFAAGRANFEVVSLGRLTLRSETAAVVASYVLLWE</sequence>
<organism evidence="12 13">
    <name type="scientific">Candidatus Giovannonibacteria bacterium GW2011_GWA1_44_25</name>
    <dbReference type="NCBI Taxonomy" id="1618645"/>
    <lineage>
        <taxon>Bacteria</taxon>
        <taxon>Candidatus Giovannoniibacteriota</taxon>
    </lineage>
</organism>
<dbReference type="InterPro" id="IPR029028">
    <property type="entry name" value="Alpha/beta_knot_MTases"/>
</dbReference>
<dbReference type="SUPFAM" id="SSF75217">
    <property type="entry name" value="alpha/beta knot"/>
    <property type="match status" value="1"/>
</dbReference>
<evidence type="ECO:0000256" key="4">
    <source>
        <dbReference type="ARBA" id="ARBA00022552"/>
    </source>
</evidence>
<dbReference type="Pfam" id="PF04452">
    <property type="entry name" value="Methyltrans_RNA"/>
    <property type="match status" value="1"/>
</dbReference>
<evidence type="ECO:0000313" key="12">
    <source>
        <dbReference type="EMBL" id="KKT59134.1"/>
    </source>
</evidence>
<evidence type="ECO:0000256" key="1">
    <source>
        <dbReference type="ARBA" id="ARBA00004496"/>
    </source>
</evidence>
<evidence type="ECO:0000259" key="11">
    <source>
        <dbReference type="Pfam" id="PF04452"/>
    </source>
</evidence>
<dbReference type="EC" id="2.1.1.193" evidence="10"/>
<keyword evidence="6 10" id="KW-0808">Transferase</keyword>
<dbReference type="PANTHER" id="PTHR30027:SF3">
    <property type="entry name" value="16S RRNA (URACIL(1498)-N(3))-METHYLTRANSFERASE"/>
    <property type="match status" value="1"/>
</dbReference>
<dbReference type="Proteomes" id="UP000034087">
    <property type="component" value="Unassembled WGS sequence"/>
</dbReference>
<dbReference type="CDD" id="cd18084">
    <property type="entry name" value="RsmE-like"/>
    <property type="match status" value="1"/>
</dbReference>
<gene>
    <name evidence="12" type="ORF">UW53_C0021G0009</name>
</gene>
<comment type="catalytic activity">
    <reaction evidence="9 10">
        <text>uridine(1498) in 16S rRNA + S-adenosyl-L-methionine = N(3)-methyluridine(1498) in 16S rRNA + S-adenosyl-L-homocysteine + H(+)</text>
        <dbReference type="Rhea" id="RHEA:42920"/>
        <dbReference type="Rhea" id="RHEA-COMP:10283"/>
        <dbReference type="Rhea" id="RHEA-COMP:10284"/>
        <dbReference type="ChEBI" id="CHEBI:15378"/>
        <dbReference type="ChEBI" id="CHEBI:57856"/>
        <dbReference type="ChEBI" id="CHEBI:59789"/>
        <dbReference type="ChEBI" id="CHEBI:65315"/>
        <dbReference type="ChEBI" id="CHEBI:74502"/>
        <dbReference type="EC" id="2.1.1.193"/>
    </reaction>
</comment>
<evidence type="ECO:0000256" key="9">
    <source>
        <dbReference type="ARBA" id="ARBA00047944"/>
    </source>
</evidence>
<keyword evidence="3 10" id="KW-0963">Cytoplasm</keyword>
<evidence type="ECO:0000256" key="3">
    <source>
        <dbReference type="ARBA" id="ARBA00022490"/>
    </source>
</evidence>
<accession>A0A0G1LGT2</accession>
<comment type="caution">
    <text evidence="12">The sequence shown here is derived from an EMBL/GenBank/DDBJ whole genome shotgun (WGS) entry which is preliminary data.</text>
</comment>
<dbReference type="InterPro" id="IPR029026">
    <property type="entry name" value="tRNA_m1G_MTases_N"/>
</dbReference>
<dbReference type="AlphaFoldDB" id="A0A0G1LGT2"/>
<name>A0A0G1LGT2_9BACT</name>
<keyword evidence="7 10" id="KW-0949">S-adenosyl-L-methionine</keyword>
<dbReference type="NCBIfam" id="TIGR00046">
    <property type="entry name" value="RsmE family RNA methyltransferase"/>
    <property type="match status" value="1"/>
</dbReference>
<dbReference type="Gene3D" id="3.40.1280.10">
    <property type="match status" value="1"/>
</dbReference>
<evidence type="ECO:0000313" key="13">
    <source>
        <dbReference type="Proteomes" id="UP000034087"/>
    </source>
</evidence>
<evidence type="ECO:0000256" key="2">
    <source>
        <dbReference type="ARBA" id="ARBA00005528"/>
    </source>
</evidence>
<dbReference type="EMBL" id="LCIR01000021">
    <property type="protein sequence ID" value="KKT59134.1"/>
    <property type="molecule type" value="Genomic_DNA"/>
</dbReference>
<keyword evidence="4 10" id="KW-0698">rRNA processing</keyword>
<evidence type="ECO:0000256" key="5">
    <source>
        <dbReference type="ARBA" id="ARBA00022603"/>
    </source>
</evidence>
<dbReference type="GO" id="GO:0070042">
    <property type="term" value="F:rRNA (uridine-N3-)-methyltransferase activity"/>
    <property type="evidence" value="ECO:0007669"/>
    <property type="project" value="TreeGrafter"/>
</dbReference>